<proteinExistence type="predicted"/>
<dbReference type="AlphaFoldDB" id="A0AAD4KXC5"/>
<dbReference type="GO" id="GO:0005739">
    <property type="term" value="C:mitochondrion"/>
    <property type="evidence" value="ECO:0007669"/>
    <property type="project" value="TreeGrafter"/>
</dbReference>
<dbReference type="EMBL" id="JAJTJA010000002">
    <property type="protein sequence ID" value="KAH8703271.1"/>
    <property type="molecule type" value="Genomic_DNA"/>
</dbReference>
<keyword evidence="2" id="KW-1185">Reference proteome</keyword>
<dbReference type="Pfam" id="PF01042">
    <property type="entry name" value="Ribonuc_L-PSP"/>
    <property type="match status" value="1"/>
</dbReference>
<organism evidence="1 2">
    <name type="scientific">Talaromyces proteolyticus</name>
    <dbReference type="NCBI Taxonomy" id="1131652"/>
    <lineage>
        <taxon>Eukaryota</taxon>
        <taxon>Fungi</taxon>
        <taxon>Dikarya</taxon>
        <taxon>Ascomycota</taxon>
        <taxon>Pezizomycotina</taxon>
        <taxon>Eurotiomycetes</taxon>
        <taxon>Eurotiomycetidae</taxon>
        <taxon>Eurotiales</taxon>
        <taxon>Trichocomaceae</taxon>
        <taxon>Talaromyces</taxon>
        <taxon>Talaromyces sect. Bacilispori</taxon>
    </lineage>
</organism>
<reference evidence="1" key="1">
    <citation type="submission" date="2021-12" db="EMBL/GenBank/DDBJ databases">
        <title>Convergent genome expansion in fungi linked to evolution of root-endophyte symbiosis.</title>
        <authorList>
            <consortium name="DOE Joint Genome Institute"/>
            <person name="Ke Y.-H."/>
            <person name="Bonito G."/>
            <person name="Liao H.-L."/>
            <person name="Looney B."/>
            <person name="Rojas-Flechas A."/>
            <person name="Nash J."/>
            <person name="Hameed K."/>
            <person name="Schadt C."/>
            <person name="Martin F."/>
            <person name="Crous P.W."/>
            <person name="Miettinen O."/>
            <person name="Magnuson J.K."/>
            <person name="Labbe J."/>
            <person name="Jacobson D."/>
            <person name="Doktycz M.J."/>
            <person name="Veneault-Fourrey C."/>
            <person name="Kuo A."/>
            <person name="Mondo S."/>
            <person name="Calhoun S."/>
            <person name="Riley R."/>
            <person name="Ohm R."/>
            <person name="LaButti K."/>
            <person name="Andreopoulos B."/>
            <person name="Pangilinan J."/>
            <person name="Nolan M."/>
            <person name="Tritt A."/>
            <person name="Clum A."/>
            <person name="Lipzen A."/>
            <person name="Daum C."/>
            <person name="Barry K."/>
            <person name="Grigoriev I.V."/>
            <person name="Vilgalys R."/>
        </authorList>
    </citation>
    <scope>NUCLEOTIDE SEQUENCE</scope>
    <source>
        <strain evidence="1">PMI_201</strain>
    </source>
</reference>
<dbReference type="GO" id="GO:0005829">
    <property type="term" value="C:cytosol"/>
    <property type="evidence" value="ECO:0007669"/>
    <property type="project" value="TreeGrafter"/>
</dbReference>
<dbReference type="InterPro" id="IPR035959">
    <property type="entry name" value="RutC-like_sf"/>
</dbReference>
<dbReference type="GO" id="GO:0019239">
    <property type="term" value="F:deaminase activity"/>
    <property type="evidence" value="ECO:0007669"/>
    <property type="project" value="TreeGrafter"/>
</dbReference>
<dbReference type="PANTHER" id="PTHR11803">
    <property type="entry name" value="2-IMINOBUTANOATE/2-IMINOPROPANOATE DEAMINASE RIDA"/>
    <property type="match status" value="1"/>
</dbReference>
<dbReference type="RefSeq" id="XP_046076289.1">
    <property type="nucleotide sequence ID" value="XM_046213552.1"/>
</dbReference>
<sequence>MSHPEYFNYEGLGKINQQKYKYSQAVRVGDRIECAGQGGWDPQTGILKEDVEAQINQTFKNVDLALKTAGGTGWNQVFRLTSYHVSLDSEVMKIMVENFKKHIPDHEPLWTCVGVERLARPDMKVEIEAAAYDSRSLN</sequence>
<dbReference type="PANTHER" id="PTHR11803:SF39">
    <property type="entry name" value="2-IMINOBUTANOATE_2-IMINOPROPANOATE DEAMINASE"/>
    <property type="match status" value="1"/>
</dbReference>
<dbReference type="Proteomes" id="UP001201262">
    <property type="component" value="Unassembled WGS sequence"/>
</dbReference>
<accession>A0AAD4KXC5</accession>
<dbReference type="GeneID" id="70243839"/>
<gene>
    <name evidence="1" type="ORF">BGW36DRAFT_354699</name>
</gene>
<name>A0AAD4KXC5_9EURO</name>
<dbReference type="SUPFAM" id="SSF55298">
    <property type="entry name" value="YjgF-like"/>
    <property type="match status" value="1"/>
</dbReference>
<dbReference type="Gene3D" id="3.30.1330.40">
    <property type="entry name" value="RutC-like"/>
    <property type="match status" value="1"/>
</dbReference>
<dbReference type="CDD" id="cd06152">
    <property type="entry name" value="YjgF_YER057c_UK114_like_4"/>
    <property type="match status" value="1"/>
</dbReference>
<comment type="caution">
    <text evidence="1">The sequence shown here is derived from an EMBL/GenBank/DDBJ whole genome shotgun (WGS) entry which is preliminary data.</text>
</comment>
<evidence type="ECO:0000313" key="2">
    <source>
        <dbReference type="Proteomes" id="UP001201262"/>
    </source>
</evidence>
<protein>
    <submittedName>
        <fullName evidence="1">L-PSP endoribonuclease family protein</fullName>
    </submittedName>
</protein>
<dbReference type="InterPro" id="IPR006175">
    <property type="entry name" value="YjgF/YER057c/UK114"/>
</dbReference>
<evidence type="ECO:0000313" key="1">
    <source>
        <dbReference type="EMBL" id="KAH8703271.1"/>
    </source>
</evidence>